<proteinExistence type="predicted"/>
<protein>
    <submittedName>
        <fullName evidence="1">Uncharacterized protein</fullName>
    </submittedName>
</protein>
<dbReference type="Proteomes" id="UP000824890">
    <property type="component" value="Unassembled WGS sequence"/>
</dbReference>
<keyword evidence="2" id="KW-1185">Reference proteome</keyword>
<evidence type="ECO:0000313" key="1">
    <source>
        <dbReference type="EMBL" id="KAH0862106.1"/>
    </source>
</evidence>
<name>A0ABQ7Y4E7_BRANA</name>
<accession>A0ABQ7Y4E7</accession>
<reference evidence="1 2" key="1">
    <citation type="submission" date="2021-05" db="EMBL/GenBank/DDBJ databases">
        <title>Genome Assembly of Synthetic Allotetraploid Brassica napus Reveals Homoeologous Exchanges between Subgenomes.</title>
        <authorList>
            <person name="Davis J.T."/>
        </authorList>
    </citation>
    <scope>NUCLEOTIDE SEQUENCE [LARGE SCALE GENOMIC DNA]</scope>
    <source>
        <strain evidence="2">cv. Da-Ae</strain>
        <tissue evidence="1">Seedling</tissue>
    </source>
</reference>
<sequence length="136" mass="15767">MSNVVCLNSYISCHELIIVAPTTVMVTKEGMKDMMKSRPSCHKTAVKGDHIIKLMKQRLLPKQLNFISRANHCMEEEGKDMMKLRPAWPKTVIEEEDVKDMMKSRSAWPTTVVKGDHIFELMKQRLMKQRLLPKLV</sequence>
<gene>
    <name evidence="1" type="ORF">HID58_079317</name>
</gene>
<organism evidence="1 2">
    <name type="scientific">Brassica napus</name>
    <name type="common">Rape</name>
    <dbReference type="NCBI Taxonomy" id="3708"/>
    <lineage>
        <taxon>Eukaryota</taxon>
        <taxon>Viridiplantae</taxon>
        <taxon>Streptophyta</taxon>
        <taxon>Embryophyta</taxon>
        <taxon>Tracheophyta</taxon>
        <taxon>Spermatophyta</taxon>
        <taxon>Magnoliopsida</taxon>
        <taxon>eudicotyledons</taxon>
        <taxon>Gunneridae</taxon>
        <taxon>Pentapetalae</taxon>
        <taxon>rosids</taxon>
        <taxon>malvids</taxon>
        <taxon>Brassicales</taxon>
        <taxon>Brassicaceae</taxon>
        <taxon>Brassiceae</taxon>
        <taxon>Brassica</taxon>
    </lineage>
</organism>
<comment type="caution">
    <text evidence="1">The sequence shown here is derived from an EMBL/GenBank/DDBJ whole genome shotgun (WGS) entry which is preliminary data.</text>
</comment>
<evidence type="ECO:0000313" key="2">
    <source>
        <dbReference type="Proteomes" id="UP000824890"/>
    </source>
</evidence>
<dbReference type="EMBL" id="JAGKQM010000018">
    <property type="protein sequence ID" value="KAH0862106.1"/>
    <property type="molecule type" value="Genomic_DNA"/>
</dbReference>